<protein>
    <submittedName>
        <fullName evidence="3">VanZ family protein</fullName>
    </submittedName>
</protein>
<evidence type="ECO:0000313" key="4">
    <source>
        <dbReference type="Proteomes" id="UP000425411"/>
    </source>
</evidence>
<evidence type="ECO:0000313" key="3">
    <source>
        <dbReference type="EMBL" id="QGS09430.1"/>
    </source>
</evidence>
<accession>A0AAP9KTF3</accession>
<dbReference type="InterPro" id="IPR006976">
    <property type="entry name" value="VanZ-like"/>
</dbReference>
<feature type="transmembrane region" description="Helical" evidence="1">
    <location>
        <begin position="72"/>
        <end position="89"/>
    </location>
</feature>
<feature type="domain" description="VanZ-like" evidence="2">
    <location>
        <begin position="15"/>
        <end position="142"/>
    </location>
</feature>
<dbReference type="InterPro" id="IPR053150">
    <property type="entry name" value="Teicoplanin_resist-assoc"/>
</dbReference>
<feature type="transmembrane region" description="Helical" evidence="1">
    <location>
        <begin position="153"/>
        <end position="171"/>
    </location>
</feature>
<keyword evidence="1" id="KW-0812">Transmembrane</keyword>
<feature type="transmembrane region" description="Helical" evidence="1">
    <location>
        <begin position="126"/>
        <end position="146"/>
    </location>
</feature>
<sequence length="174" mass="20463">MKKFFESKFLSCLLFIVYTSILTWIIIAKMDWSLIKTINTNWLENPRLLLHPGTTWQTINLTPYAYFDYMEVLLNIAFFIPLGIFIYLLRNKNSILLTTFLAFLLSLVYELTQYIFVIGFPDITDIIDNTLGGIVGSILIGIISLIFRSKTRLYMNIILFWCSIYILYKIYYLS</sequence>
<evidence type="ECO:0000256" key="1">
    <source>
        <dbReference type="SAM" id="Phobius"/>
    </source>
</evidence>
<dbReference type="PANTHER" id="PTHR36834">
    <property type="entry name" value="MEMBRANE PROTEIN-RELATED"/>
    <property type="match status" value="1"/>
</dbReference>
<dbReference type="PANTHER" id="PTHR36834:SF2">
    <property type="entry name" value="MEMBRANE PROTEIN"/>
    <property type="match status" value="1"/>
</dbReference>
<keyword evidence="1" id="KW-1133">Transmembrane helix</keyword>
<dbReference type="Pfam" id="PF04892">
    <property type="entry name" value="VanZ"/>
    <property type="match status" value="1"/>
</dbReference>
<feature type="transmembrane region" description="Helical" evidence="1">
    <location>
        <begin position="96"/>
        <end position="120"/>
    </location>
</feature>
<reference evidence="3 4" key="1">
    <citation type="submission" date="2019-11" db="EMBL/GenBank/DDBJ databases">
        <title>FDA dAtabase for Regulatory Grade micrObial Sequences (FDA-ARGOS): Supporting development and validation of Infectious Disease Dx tests.</title>
        <authorList>
            <person name="Turner S."/>
            <person name="Byrd R."/>
            <person name="Tallon L."/>
            <person name="Sadzewicz L."/>
            <person name="Vavikolanu K."/>
            <person name="Mehta A."/>
            <person name="Aluvathingal J."/>
            <person name="Nadendla S."/>
            <person name="Myers T."/>
            <person name="Yan Y."/>
            <person name="Sichtig H."/>
        </authorList>
    </citation>
    <scope>NUCLEOTIDE SEQUENCE [LARGE SCALE GENOMIC DNA]</scope>
    <source>
        <strain evidence="3 4">FDAARGOS_741</strain>
    </source>
</reference>
<keyword evidence="4" id="KW-1185">Reference proteome</keyword>
<organism evidence="3 4">
    <name type="scientific">Gemella morbillorum</name>
    <dbReference type="NCBI Taxonomy" id="29391"/>
    <lineage>
        <taxon>Bacteria</taxon>
        <taxon>Bacillati</taxon>
        <taxon>Bacillota</taxon>
        <taxon>Bacilli</taxon>
        <taxon>Bacillales</taxon>
        <taxon>Gemellaceae</taxon>
        <taxon>Gemella</taxon>
    </lineage>
</organism>
<dbReference type="RefSeq" id="WP_040461398.1">
    <property type="nucleotide sequence ID" value="NZ_CP046314.1"/>
</dbReference>
<feature type="transmembrane region" description="Helical" evidence="1">
    <location>
        <begin position="9"/>
        <end position="27"/>
    </location>
</feature>
<name>A0AAP9KTF3_9BACL</name>
<gene>
    <name evidence="3" type="ORF">FOC49_05850</name>
</gene>
<dbReference type="Proteomes" id="UP000425411">
    <property type="component" value="Chromosome"/>
</dbReference>
<dbReference type="AlphaFoldDB" id="A0AAP9KTF3"/>
<proteinExistence type="predicted"/>
<dbReference type="EMBL" id="CP046314">
    <property type="protein sequence ID" value="QGS09430.1"/>
    <property type="molecule type" value="Genomic_DNA"/>
</dbReference>
<evidence type="ECO:0000259" key="2">
    <source>
        <dbReference type="Pfam" id="PF04892"/>
    </source>
</evidence>
<keyword evidence="1" id="KW-0472">Membrane</keyword>